<feature type="transmembrane region" description="Helical" evidence="1">
    <location>
        <begin position="83"/>
        <end position="113"/>
    </location>
</feature>
<keyword evidence="1" id="KW-1133">Transmembrane helix</keyword>
<sequence>MGVRRILKRQYVVDASEIVPDLGVSQKSILGVNLRLARMGARTLTGACILTRARLLFLLYTFSAASVVVPGVLPIAFSAVEQAVVSVVVSMAVSVVISAEVSVVLVVLVVLVVELEVQVKVEAGSESRQG</sequence>
<proteinExistence type="predicted"/>
<keyword evidence="1" id="KW-0472">Membrane</keyword>
<name>A0ABR3G890_9PEZI</name>
<keyword evidence="3" id="KW-1185">Reference proteome</keyword>
<evidence type="ECO:0000313" key="3">
    <source>
        <dbReference type="Proteomes" id="UP001447188"/>
    </source>
</evidence>
<feature type="transmembrane region" description="Helical" evidence="1">
    <location>
        <begin position="55"/>
        <end position="77"/>
    </location>
</feature>
<protein>
    <submittedName>
        <fullName evidence="2">Uncharacterized protein</fullName>
    </submittedName>
</protein>
<evidence type="ECO:0000256" key="1">
    <source>
        <dbReference type="SAM" id="Phobius"/>
    </source>
</evidence>
<dbReference type="EMBL" id="JBBBZM010000183">
    <property type="protein sequence ID" value="KAL0632174.1"/>
    <property type="molecule type" value="Genomic_DNA"/>
</dbReference>
<organism evidence="2 3">
    <name type="scientific">Discina gigas</name>
    <dbReference type="NCBI Taxonomy" id="1032678"/>
    <lineage>
        <taxon>Eukaryota</taxon>
        <taxon>Fungi</taxon>
        <taxon>Dikarya</taxon>
        <taxon>Ascomycota</taxon>
        <taxon>Pezizomycotina</taxon>
        <taxon>Pezizomycetes</taxon>
        <taxon>Pezizales</taxon>
        <taxon>Discinaceae</taxon>
        <taxon>Discina</taxon>
    </lineage>
</organism>
<reference evidence="2 3" key="1">
    <citation type="submission" date="2024-02" db="EMBL/GenBank/DDBJ databases">
        <title>Discinaceae phylogenomics.</title>
        <authorList>
            <person name="Dirks A.C."/>
            <person name="James T.Y."/>
        </authorList>
    </citation>
    <scope>NUCLEOTIDE SEQUENCE [LARGE SCALE GENOMIC DNA]</scope>
    <source>
        <strain evidence="2 3">ACD0624</strain>
    </source>
</reference>
<accession>A0ABR3G890</accession>
<dbReference type="Proteomes" id="UP001447188">
    <property type="component" value="Unassembled WGS sequence"/>
</dbReference>
<gene>
    <name evidence="2" type="ORF">Q9L58_008967</name>
</gene>
<evidence type="ECO:0000313" key="2">
    <source>
        <dbReference type="EMBL" id="KAL0632174.1"/>
    </source>
</evidence>
<keyword evidence="1" id="KW-0812">Transmembrane</keyword>
<comment type="caution">
    <text evidence="2">The sequence shown here is derived from an EMBL/GenBank/DDBJ whole genome shotgun (WGS) entry which is preliminary data.</text>
</comment>